<keyword evidence="3" id="KW-1185">Reference proteome</keyword>
<dbReference type="InterPro" id="IPR008565">
    <property type="entry name" value="TtsA-like_GH18_dom"/>
</dbReference>
<dbReference type="OrthoDB" id="9815229at2"/>
<protein>
    <recommendedName>
        <fullName evidence="1">TtsA-like Glycoside hydrolase family 108 domain-containing protein</fullName>
    </recommendedName>
</protein>
<organism evidence="2 3">
    <name type="scientific">Bordetella genomosp. 9</name>
    <dbReference type="NCBI Taxonomy" id="1416803"/>
    <lineage>
        <taxon>Bacteria</taxon>
        <taxon>Pseudomonadati</taxon>
        <taxon>Pseudomonadota</taxon>
        <taxon>Betaproteobacteria</taxon>
        <taxon>Burkholderiales</taxon>
        <taxon>Alcaligenaceae</taxon>
        <taxon>Bordetella</taxon>
    </lineage>
</organism>
<comment type="caution">
    <text evidence="2">The sequence shown here is derived from an EMBL/GenBank/DDBJ whole genome shotgun (WGS) entry which is preliminary data.</text>
</comment>
<dbReference type="Gene3D" id="1.20.141.10">
    <property type="entry name" value="Chitosanase, subunit A, domain 1"/>
    <property type="match status" value="1"/>
</dbReference>
<dbReference type="RefSeq" id="WP_094846719.1">
    <property type="nucleotide sequence ID" value="NZ_NEVJ01000002.1"/>
</dbReference>
<proteinExistence type="predicted"/>
<sequence length="159" mass="17637">MNFDIACDRLLDAEGGYVNDPNDPGGETKFGISKRSYPNVDIKNLTRDQAKSIYLRDFWNRINADKLPDGVAFQAFDFAVNSGIETAVRKLQRALGVADDGHWGPISQAAADAMSESDQIMLLNAERLDFMRRLSTWKSFGAGWAGRIANNLRYGAQDS</sequence>
<evidence type="ECO:0000259" key="1">
    <source>
        <dbReference type="Pfam" id="PF05838"/>
    </source>
</evidence>
<evidence type="ECO:0000313" key="3">
    <source>
        <dbReference type="Proteomes" id="UP000216857"/>
    </source>
</evidence>
<name>A0A261RFE6_9BORD</name>
<gene>
    <name evidence="2" type="ORF">CAL26_10025</name>
</gene>
<dbReference type="SUPFAM" id="SSF53955">
    <property type="entry name" value="Lysozyme-like"/>
    <property type="match status" value="1"/>
</dbReference>
<dbReference type="InterPro" id="IPR023346">
    <property type="entry name" value="Lysozyme-like_dom_sf"/>
</dbReference>
<dbReference type="CDD" id="cd13926">
    <property type="entry name" value="N-acetylmuramidase_GH108"/>
    <property type="match status" value="1"/>
</dbReference>
<dbReference type="Proteomes" id="UP000216857">
    <property type="component" value="Unassembled WGS sequence"/>
</dbReference>
<dbReference type="EMBL" id="NEVJ01000002">
    <property type="protein sequence ID" value="OZI23758.1"/>
    <property type="molecule type" value="Genomic_DNA"/>
</dbReference>
<accession>A0A261RFE6</accession>
<reference evidence="2" key="1">
    <citation type="submission" date="2017-05" db="EMBL/GenBank/DDBJ databases">
        <title>Complete and WGS of Bordetella genogroups.</title>
        <authorList>
            <person name="Spilker T."/>
            <person name="Lipuma J."/>
        </authorList>
    </citation>
    <scope>NUCLEOTIDE SEQUENCE</scope>
    <source>
        <strain evidence="2">AU21707</strain>
    </source>
</reference>
<dbReference type="AlphaFoldDB" id="A0A261RFE6"/>
<feature type="domain" description="TtsA-like Glycoside hydrolase family 108" evidence="1">
    <location>
        <begin position="8"/>
        <end position="83"/>
    </location>
</feature>
<dbReference type="Pfam" id="PF05838">
    <property type="entry name" value="Glyco_hydro_108"/>
    <property type="match status" value="1"/>
</dbReference>
<evidence type="ECO:0000313" key="2">
    <source>
        <dbReference type="EMBL" id="OZI23758.1"/>
    </source>
</evidence>